<dbReference type="AlphaFoldDB" id="X1RL60"/>
<name>X1RL60_9ZZZZ</name>
<accession>X1RL60</accession>
<sequence length="71" mass="8242">HNVVEGLHTILLTTVDAMESPEEYNIDLLISITEDRGDLMERIRKMYLTSERGLEVADKSTLLYLTNLYER</sequence>
<feature type="non-terminal residue" evidence="1">
    <location>
        <position position="1"/>
    </location>
</feature>
<protein>
    <submittedName>
        <fullName evidence="1">Uncharacterized protein</fullName>
    </submittedName>
</protein>
<comment type="caution">
    <text evidence="1">The sequence shown here is derived from an EMBL/GenBank/DDBJ whole genome shotgun (WGS) entry which is preliminary data.</text>
</comment>
<evidence type="ECO:0000313" key="1">
    <source>
        <dbReference type="EMBL" id="GAI63905.1"/>
    </source>
</evidence>
<gene>
    <name evidence="1" type="ORF">S06H3_66104</name>
</gene>
<reference evidence="1" key="1">
    <citation type="journal article" date="2014" name="Front. Microbiol.">
        <title>High frequency of phylogenetically diverse reductive dehalogenase-homologous genes in deep subseafloor sedimentary metagenomes.</title>
        <authorList>
            <person name="Kawai M."/>
            <person name="Futagami T."/>
            <person name="Toyoda A."/>
            <person name="Takaki Y."/>
            <person name="Nishi S."/>
            <person name="Hori S."/>
            <person name="Arai W."/>
            <person name="Tsubouchi T."/>
            <person name="Morono Y."/>
            <person name="Uchiyama I."/>
            <person name="Ito T."/>
            <person name="Fujiyama A."/>
            <person name="Inagaki F."/>
            <person name="Takami H."/>
        </authorList>
    </citation>
    <scope>NUCLEOTIDE SEQUENCE</scope>
    <source>
        <strain evidence="1">Expedition CK06-06</strain>
    </source>
</reference>
<dbReference type="EMBL" id="BARV01044858">
    <property type="protein sequence ID" value="GAI63905.1"/>
    <property type="molecule type" value="Genomic_DNA"/>
</dbReference>
<proteinExistence type="predicted"/>
<organism evidence="1">
    <name type="scientific">marine sediment metagenome</name>
    <dbReference type="NCBI Taxonomy" id="412755"/>
    <lineage>
        <taxon>unclassified sequences</taxon>
        <taxon>metagenomes</taxon>
        <taxon>ecological metagenomes</taxon>
    </lineage>
</organism>
<feature type="non-terminal residue" evidence="1">
    <location>
        <position position="71"/>
    </location>
</feature>